<accession>A0A498JUE6</accession>
<keyword evidence="1" id="KW-0472">Membrane</keyword>
<evidence type="ECO:0000256" key="1">
    <source>
        <dbReference type="SAM" id="Phobius"/>
    </source>
</evidence>
<evidence type="ECO:0000313" key="3">
    <source>
        <dbReference type="Proteomes" id="UP000290289"/>
    </source>
</evidence>
<sequence length="88" mass="9920">MDTVSPLECFRHWCSFQSLRISPFHRKFLLPLLNSSLAFYLHAALLCYALTHCGKFPTAAPHRSLGSVSVPATNRPTLKMDCGRKFLP</sequence>
<reference evidence="2 3" key="1">
    <citation type="submission" date="2018-10" db="EMBL/GenBank/DDBJ databases">
        <title>A high-quality apple genome assembly.</title>
        <authorList>
            <person name="Hu J."/>
        </authorList>
    </citation>
    <scope>NUCLEOTIDE SEQUENCE [LARGE SCALE GENOMIC DNA]</scope>
    <source>
        <strain evidence="3">cv. HFTH1</strain>
        <tissue evidence="2">Young leaf</tissue>
    </source>
</reference>
<comment type="caution">
    <text evidence="2">The sequence shown here is derived from an EMBL/GenBank/DDBJ whole genome shotgun (WGS) entry which is preliminary data.</text>
</comment>
<dbReference type="Proteomes" id="UP000290289">
    <property type="component" value="Chromosome 5"/>
</dbReference>
<keyword evidence="3" id="KW-1185">Reference proteome</keyword>
<dbReference type="AlphaFoldDB" id="A0A498JUE6"/>
<feature type="transmembrane region" description="Helical" evidence="1">
    <location>
        <begin position="28"/>
        <end position="51"/>
    </location>
</feature>
<protein>
    <submittedName>
        <fullName evidence="2">Uncharacterized protein</fullName>
    </submittedName>
</protein>
<keyword evidence="1" id="KW-1133">Transmembrane helix</keyword>
<keyword evidence="1" id="KW-0812">Transmembrane</keyword>
<name>A0A498JUE6_MALDO</name>
<organism evidence="2 3">
    <name type="scientific">Malus domestica</name>
    <name type="common">Apple</name>
    <name type="synonym">Pyrus malus</name>
    <dbReference type="NCBI Taxonomy" id="3750"/>
    <lineage>
        <taxon>Eukaryota</taxon>
        <taxon>Viridiplantae</taxon>
        <taxon>Streptophyta</taxon>
        <taxon>Embryophyta</taxon>
        <taxon>Tracheophyta</taxon>
        <taxon>Spermatophyta</taxon>
        <taxon>Magnoliopsida</taxon>
        <taxon>eudicotyledons</taxon>
        <taxon>Gunneridae</taxon>
        <taxon>Pentapetalae</taxon>
        <taxon>rosids</taxon>
        <taxon>fabids</taxon>
        <taxon>Rosales</taxon>
        <taxon>Rosaceae</taxon>
        <taxon>Amygdaloideae</taxon>
        <taxon>Maleae</taxon>
        <taxon>Malus</taxon>
    </lineage>
</organism>
<proteinExistence type="predicted"/>
<evidence type="ECO:0000313" key="2">
    <source>
        <dbReference type="EMBL" id="RXH98805.1"/>
    </source>
</evidence>
<dbReference type="EMBL" id="RDQH01000331">
    <property type="protein sequence ID" value="RXH98805.1"/>
    <property type="molecule type" value="Genomic_DNA"/>
</dbReference>
<gene>
    <name evidence="2" type="ORF">DVH24_011130</name>
</gene>